<dbReference type="Proteomes" id="UP000306192">
    <property type="component" value="Unassembled WGS sequence"/>
</dbReference>
<accession>A0A4T2B7Z8</accession>
<feature type="chain" id="PRO_5038961368" evidence="1">
    <location>
        <begin position="23"/>
        <end position="145"/>
    </location>
</feature>
<organism evidence="2 3">
    <name type="scientific">Subtercola vilae</name>
    <dbReference type="NCBI Taxonomy" id="2056433"/>
    <lineage>
        <taxon>Bacteria</taxon>
        <taxon>Bacillati</taxon>
        <taxon>Actinomycetota</taxon>
        <taxon>Actinomycetes</taxon>
        <taxon>Micrococcales</taxon>
        <taxon>Microbacteriaceae</taxon>
        <taxon>Subtercola</taxon>
    </lineage>
</organism>
<dbReference type="RefSeq" id="WP_136643799.1">
    <property type="nucleotide sequence ID" value="NZ_QYRT01000075.1"/>
</dbReference>
<sequence>MSNSKGFGLGFAVVSFAVIVFAAPPVAAFASSTAHASNAQGNLSVLAQPQQVSLATDGLYAPTMESLTSDDFGQAARPGVGAVLSYVVNASRTHYVSAAKLDDQVMVSSDEHLGEVTCGSYNAECLAQVTSDSDLVAAPAQWINF</sequence>
<protein>
    <submittedName>
        <fullName evidence="2">Uncharacterized protein</fullName>
    </submittedName>
</protein>
<feature type="signal peptide" evidence="1">
    <location>
        <begin position="1"/>
        <end position="22"/>
    </location>
</feature>
<comment type="caution">
    <text evidence="2">The sequence shown here is derived from an EMBL/GenBank/DDBJ whole genome shotgun (WGS) entry which is preliminary data.</text>
</comment>
<dbReference type="AlphaFoldDB" id="A0A4T2B7Z8"/>
<proteinExistence type="predicted"/>
<evidence type="ECO:0000313" key="2">
    <source>
        <dbReference type="EMBL" id="TIH27075.1"/>
    </source>
</evidence>
<evidence type="ECO:0000256" key="1">
    <source>
        <dbReference type="SAM" id="SignalP"/>
    </source>
</evidence>
<gene>
    <name evidence="2" type="ORF">D4765_18615</name>
</gene>
<evidence type="ECO:0000313" key="3">
    <source>
        <dbReference type="Proteomes" id="UP000306192"/>
    </source>
</evidence>
<keyword evidence="3" id="KW-1185">Reference proteome</keyword>
<dbReference type="EMBL" id="QYRT01000075">
    <property type="protein sequence ID" value="TIH27075.1"/>
    <property type="molecule type" value="Genomic_DNA"/>
</dbReference>
<name>A0A4T2B7Z8_9MICO</name>
<keyword evidence="1" id="KW-0732">Signal</keyword>
<reference evidence="2 3" key="1">
    <citation type="journal article" date="2019" name="Microorganisms">
        <title>Systematic Affiliation and Genome Analysis of Subtercola vilae DB165(T) with Particular Emphasis on Cold Adaptation of an Isolate from a High-Altitude Cold Volcano Lake.</title>
        <authorList>
            <person name="Villalobos A.S."/>
            <person name="Wiese J."/>
            <person name="Imhoff J.F."/>
            <person name="Dorador C."/>
            <person name="Keller A."/>
            <person name="Hentschel U."/>
        </authorList>
    </citation>
    <scope>NUCLEOTIDE SEQUENCE [LARGE SCALE GENOMIC DNA]</scope>
    <source>
        <strain evidence="2 3">DB165</strain>
    </source>
</reference>